<dbReference type="Proteomes" id="UP001242480">
    <property type="component" value="Unassembled WGS sequence"/>
</dbReference>
<dbReference type="Gene3D" id="2.40.300.10">
    <property type="entry name" value="Head decoration protein D"/>
    <property type="match status" value="1"/>
</dbReference>
<organism evidence="1 2">
    <name type="scientific">Labrys wisconsinensis</name>
    <dbReference type="NCBI Taxonomy" id="425677"/>
    <lineage>
        <taxon>Bacteria</taxon>
        <taxon>Pseudomonadati</taxon>
        <taxon>Pseudomonadota</taxon>
        <taxon>Alphaproteobacteria</taxon>
        <taxon>Hyphomicrobiales</taxon>
        <taxon>Xanthobacteraceae</taxon>
        <taxon>Labrys</taxon>
    </lineage>
</organism>
<dbReference type="EMBL" id="JAUSVX010000013">
    <property type="protein sequence ID" value="MDQ0472810.1"/>
    <property type="molecule type" value="Genomic_DNA"/>
</dbReference>
<proteinExistence type="predicted"/>
<dbReference type="InterPro" id="IPR036630">
    <property type="entry name" value="Head_decoration_D_sf"/>
</dbReference>
<accession>A0ABU0JEV6</accession>
<dbReference type="SUPFAM" id="SSF51274">
    <property type="entry name" value="Head decoration protein D (gpD, major capsid protein D)"/>
    <property type="match status" value="1"/>
</dbReference>
<keyword evidence="2" id="KW-1185">Reference proteome</keyword>
<dbReference type="RefSeq" id="WP_307280160.1">
    <property type="nucleotide sequence ID" value="NZ_JAUSVX010000013.1"/>
</dbReference>
<evidence type="ECO:0000313" key="2">
    <source>
        <dbReference type="Proteomes" id="UP001242480"/>
    </source>
</evidence>
<reference evidence="1 2" key="1">
    <citation type="submission" date="2023-07" db="EMBL/GenBank/DDBJ databases">
        <title>Genomic Encyclopedia of Type Strains, Phase IV (KMG-IV): sequencing the most valuable type-strain genomes for metagenomic binning, comparative biology and taxonomic classification.</title>
        <authorList>
            <person name="Goeker M."/>
        </authorList>
    </citation>
    <scope>NUCLEOTIDE SEQUENCE [LARGE SCALE GENOMIC DNA]</scope>
    <source>
        <strain evidence="1 2">DSM 19619</strain>
    </source>
</reference>
<dbReference type="InterPro" id="IPR004195">
    <property type="entry name" value="Head_decoration_D"/>
</dbReference>
<evidence type="ECO:0000313" key="1">
    <source>
        <dbReference type="EMBL" id="MDQ0472810.1"/>
    </source>
</evidence>
<protein>
    <recommendedName>
        <fullName evidence="3">Head decoration protein</fullName>
    </recommendedName>
</protein>
<comment type="caution">
    <text evidence="1">The sequence shown here is derived from an EMBL/GenBank/DDBJ whole genome shotgun (WGS) entry which is preliminary data.</text>
</comment>
<gene>
    <name evidence="1" type="ORF">QO011_005840</name>
</gene>
<sequence length="123" mass="12803">MARNLVETASFSPTHVVVGDLKVFAEPETILSGQTLLQWTVVGRVTASGKWIKCVASANDGSQVPRGITVDAVDASAGDLVGPVYKLGQFNPDLLAMDASWTAAALKAAFAGSGIFLRSPLTL</sequence>
<dbReference type="Pfam" id="PF02924">
    <property type="entry name" value="HDPD"/>
    <property type="match status" value="1"/>
</dbReference>
<evidence type="ECO:0008006" key="3">
    <source>
        <dbReference type="Google" id="ProtNLM"/>
    </source>
</evidence>
<name>A0ABU0JEV6_9HYPH</name>